<proteinExistence type="predicted"/>
<dbReference type="Pfam" id="PF03799">
    <property type="entry name" value="FtsQ_DivIB_C"/>
    <property type="match status" value="1"/>
</dbReference>
<keyword evidence="2" id="KW-1003">Cell membrane</keyword>
<keyword evidence="4" id="KW-0132">Cell division</keyword>
<dbReference type="PANTHER" id="PTHR35851">
    <property type="entry name" value="CELL DIVISION PROTEIN FTSQ"/>
    <property type="match status" value="1"/>
</dbReference>
<evidence type="ECO:0000313" key="12">
    <source>
        <dbReference type="Proteomes" id="UP000176705"/>
    </source>
</evidence>
<feature type="domain" description="POTRA" evidence="10">
    <location>
        <begin position="49"/>
        <end position="127"/>
    </location>
</feature>
<dbReference type="Proteomes" id="UP000176705">
    <property type="component" value="Unassembled WGS sequence"/>
</dbReference>
<evidence type="ECO:0000256" key="4">
    <source>
        <dbReference type="ARBA" id="ARBA00022618"/>
    </source>
</evidence>
<dbReference type="GO" id="GO:0016020">
    <property type="term" value="C:membrane"/>
    <property type="evidence" value="ECO:0007669"/>
    <property type="project" value="UniProtKB-SubCell"/>
</dbReference>
<keyword evidence="5 9" id="KW-0812">Transmembrane</keyword>
<sequence>MPLGSRIVYPVRPRPRKQFPRAARWLLSAFALLALAAAGFWYALNLQQLAIDRIEVTGMTMLPVPEIERVTRDAIAGVAWRIAPRSNFFLVSSEALERELRRRFSIIERADISKRFPDRLIVRIEERKLWGIYCARGASDAPERCSYLDTRGVAYEELAHVEGSLLPVIYGSRPVLPGEPAVEPTVLDFYRQAGGALSGLQASILSLTFSTSTPEDVRLRLAEGWELWVTHTRPVGEWQSVLATVLGEDIGEKRSRLAYIDLRFGNKVFYKYR</sequence>
<keyword evidence="7 9" id="KW-0472">Membrane</keyword>
<dbReference type="AlphaFoldDB" id="A0A1G2LAT5"/>
<organism evidence="11 12">
    <name type="scientific">Candidatus Sungbacteria bacterium RIFCSPLOWO2_01_FULL_59_16</name>
    <dbReference type="NCBI Taxonomy" id="1802280"/>
    <lineage>
        <taxon>Bacteria</taxon>
        <taxon>Candidatus Sungiibacteriota</taxon>
    </lineage>
</organism>
<dbReference type="PANTHER" id="PTHR35851:SF1">
    <property type="entry name" value="CELL DIVISION PROTEIN FTSQ"/>
    <property type="match status" value="1"/>
</dbReference>
<keyword evidence="3" id="KW-0997">Cell inner membrane</keyword>
<evidence type="ECO:0000256" key="5">
    <source>
        <dbReference type="ARBA" id="ARBA00022692"/>
    </source>
</evidence>
<evidence type="ECO:0000256" key="7">
    <source>
        <dbReference type="ARBA" id="ARBA00023136"/>
    </source>
</evidence>
<comment type="caution">
    <text evidence="11">The sequence shown here is derived from an EMBL/GenBank/DDBJ whole genome shotgun (WGS) entry which is preliminary data.</text>
</comment>
<feature type="transmembrane region" description="Helical" evidence="9">
    <location>
        <begin position="22"/>
        <end position="44"/>
    </location>
</feature>
<name>A0A1G2LAT5_9BACT</name>
<gene>
    <name evidence="11" type="ORF">A3B37_02755</name>
</gene>
<evidence type="ECO:0000256" key="2">
    <source>
        <dbReference type="ARBA" id="ARBA00022475"/>
    </source>
</evidence>
<protein>
    <recommendedName>
        <fullName evidence="10">POTRA domain-containing protein</fullName>
    </recommendedName>
</protein>
<keyword evidence="8" id="KW-0131">Cell cycle</keyword>
<keyword evidence="6 9" id="KW-1133">Transmembrane helix</keyword>
<evidence type="ECO:0000256" key="1">
    <source>
        <dbReference type="ARBA" id="ARBA00004370"/>
    </source>
</evidence>
<evidence type="ECO:0000259" key="10">
    <source>
        <dbReference type="PROSITE" id="PS51779"/>
    </source>
</evidence>
<dbReference type="InterPro" id="IPR005548">
    <property type="entry name" value="Cell_div_FtsQ/DivIB_C"/>
</dbReference>
<dbReference type="InterPro" id="IPR034746">
    <property type="entry name" value="POTRA"/>
</dbReference>
<evidence type="ECO:0000313" key="11">
    <source>
        <dbReference type="EMBL" id="OHA08745.1"/>
    </source>
</evidence>
<dbReference type="GO" id="GO:0090529">
    <property type="term" value="P:cell septum assembly"/>
    <property type="evidence" value="ECO:0007669"/>
    <property type="project" value="InterPro"/>
</dbReference>
<dbReference type="EMBL" id="MHQS01000011">
    <property type="protein sequence ID" value="OHA08745.1"/>
    <property type="molecule type" value="Genomic_DNA"/>
</dbReference>
<evidence type="ECO:0000256" key="3">
    <source>
        <dbReference type="ARBA" id="ARBA00022519"/>
    </source>
</evidence>
<dbReference type="STRING" id="1802280.A3B37_02755"/>
<accession>A0A1G2LAT5</accession>
<comment type="subcellular location">
    <subcellularLocation>
        <location evidence="1">Membrane</location>
    </subcellularLocation>
</comment>
<dbReference type="Gene3D" id="3.10.20.310">
    <property type="entry name" value="membrane protein fhac"/>
    <property type="match status" value="1"/>
</dbReference>
<evidence type="ECO:0000256" key="9">
    <source>
        <dbReference type="SAM" id="Phobius"/>
    </source>
</evidence>
<evidence type="ECO:0000256" key="8">
    <source>
        <dbReference type="ARBA" id="ARBA00023306"/>
    </source>
</evidence>
<evidence type="ECO:0000256" key="6">
    <source>
        <dbReference type="ARBA" id="ARBA00022989"/>
    </source>
</evidence>
<reference evidence="11 12" key="1">
    <citation type="journal article" date="2016" name="Nat. Commun.">
        <title>Thousands of microbial genomes shed light on interconnected biogeochemical processes in an aquifer system.</title>
        <authorList>
            <person name="Anantharaman K."/>
            <person name="Brown C.T."/>
            <person name="Hug L.A."/>
            <person name="Sharon I."/>
            <person name="Castelle C.J."/>
            <person name="Probst A.J."/>
            <person name="Thomas B.C."/>
            <person name="Singh A."/>
            <person name="Wilkins M.J."/>
            <person name="Karaoz U."/>
            <person name="Brodie E.L."/>
            <person name="Williams K.H."/>
            <person name="Hubbard S.S."/>
            <person name="Banfield J.F."/>
        </authorList>
    </citation>
    <scope>NUCLEOTIDE SEQUENCE [LARGE SCALE GENOMIC DNA]</scope>
</reference>
<dbReference type="Pfam" id="PF08478">
    <property type="entry name" value="POTRA_1"/>
    <property type="match status" value="1"/>
</dbReference>
<dbReference type="PROSITE" id="PS51779">
    <property type="entry name" value="POTRA"/>
    <property type="match status" value="1"/>
</dbReference>
<dbReference type="InterPro" id="IPR013685">
    <property type="entry name" value="POTRA_FtsQ_type"/>
</dbReference>
<dbReference type="InterPro" id="IPR026579">
    <property type="entry name" value="FtsQ"/>
</dbReference>